<dbReference type="GO" id="GO:0004146">
    <property type="term" value="F:dihydrofolate reductase activity"/>
    <property type="evidence" value="ECO:0007669"/>
    <property type="project" value="UniProtKB-EC"/>
</dbReference>
<dbReference type="EC" id="1.5.1.3" evidence="3 8"/>
<dbReference type="Pfam" id="PF00186">
    <property type="entry name" value="DHFR_1"/>
    <property type="match status" value="1"/>
</dbReference>
<gene>
    <name evidence="10" type="ORF">GCM10011511_52030</name>
</gene>
<dbReference type="UniPathway" id="UPA00077">
    <property type="reaction ID" value="UER00158"/>
</dbReference>
<evidence type="ECO:0000256" key="8">
    <source>
        <dbReference type="PIRNR" id="PIRNR000194"/>
    </source>
</evidence>
<dbReference type="EMBL" id="BMJC01000006">
    <property type="protein sequence ID" value="GGB21786.1"/>
    <property type="molecule type" value="Genomic_DNA"/>
</dbReference>
<dbReference type="RefSeq" id="WP_188937318.1">
    <property type="nucleotide sequence ID" value="NZ_BMJC01000006.1"/>
</dbReference>
<keyword evidence="4 8" id="KW-0554">One-carbon metabolism</keyword>
<dbReference type="GO" id="GO:0046655">
    <property type="term" value="P:folic acid metabolic process"/>
    <property type="evidence" value="ECO:0007669"/>
    <property type="project" value="TreeGrafter"/>
</dbReference>
<evidence type="ECO:0000256" key="2">
    <source>
        <dbReference type="ARBA" id="ARBA00009539"/>
    </source>
</evidence>
<dbReference type="PRINTS" id="PR00070">
    <property type="entry name" value="DHFR"/>
</dbReference>
<comment type="caution">
    <text evidence="10">The sequence shown here is derived from an EMBL/GenBank/DDBJ whole genome shotgun (WGS) entry which is preliminary data.</text>
</comment>
<dbReference type="GO" id="GO:0005829">
    <property type="term" value="C:cytosol"/>
    <property type="evidence" value="ECO:0007669"/>
    <property type="project" value="TreeGrafter"/>
</dbReference>
<reference evidence="10" key="1">
    <citation type="journal article" date="2014" name="Int. J. Syst. Evol. Microbiol.">
        <title>Complete genome sequence of Corynebacterium casei LMG S-19264T (=DSM 44701T), isolated from a smear-ripened cheese.</title>
        <authorList>
            <consortium name="US DOE Joint Genome Institute (JGI-PGF)"/>
            <person name="Walter F."/>
            <person name="Albersmeier A."/>
            <person name="Kalinowski J."/>
            <person name="Ruckert C."/>
        </authorList>
    </citation>
    <scope>NUCLEOTIDE SEQUENCE</scope>
    <source>
        <strain evidence="10">CGMCC 1.15448</strain>
    </source>
</reference>
<keyword evidence="11" id="KW-1185">Reference proteome</keyword>
<evidence type="ECO:0000313" key="10">
    <source>
        <dbReference type="EMBL" id="GGB21786.1"/>
    </source>
</evidence>
<evidence type="ECO:0000256" key="1">
    <source>
        <dbReference type="ARBA" id="ARBA00004903"/>
    </source>
</evidence>
<evidence type="ECO:0000256" key="7">
    <source>
        <dbReference type="ARBA" id="ARBA00025067"/>
    </source>
</evidence>
<dbReference type="InterPro" id="IPR001796">
    <property type="entry name" value="DHFR_dom"/>
</dbReference>
<dbReference type="InterPro" id="IPR012259">
    <property type="entry name" value="DHFR"/>
</dbReference>
<comment type="function">
    <text evidence="7 8">Key enzyme in folate metabolism. Catalyzes an essential reaction for de novo glycine and purine synthesis, and for DNA precursor synthesis.</text>
</comment>
<keyword evidence="6 8" id="KW-0560">Oxidoreductase</keyword>
<dbReference type="GO" id="GO:0046452">
    <property type="term" value="P:dihydrofolate metabolic process"/>
    <property type="evidence" value="ECO:0007669"/>
    <property type="project" value="TreeGrafter"/>
</dbReference>
<dbReference type="InterPro" id="IPR024072">
    <property type="entry name" value="DHFR-like_dom_sf"/>
</dbReference>
<dbReference type="AlphaFoldDB" id="A0A8J2UIC6"/>
<evidence type="ECO:0000256" key="3">
    <source>
        <dbReference type="ARBA" id="ARBA00012856"/>
    </source>
</evidence>
<proteinExistence type="inferred from homology"/>
<dbReference type="PIRSF" id="PIRSF000194">
    <property type="entry name" value="DHFR"/>
    <property type="match status" value="1"/>
</dbReference>
<evidence type="ECO:0000256" key="4">
    <source>
        <dbReference type="ARBA" id="ARBA00022563"/>
    </source>
</evidence>
<keyword evidence="5 8" id="KW-0521">NADP</keyword>
<dbReference type="Gene3D" id="3.40.430.10">
    <property type="entry name" value="Dihydrofolate Reductase, subunit A"/>
    <property type="match status" value="1"/>
</dbReference>
<evidence type="ECO:0000256" key="6">
    <source>
        <dbReference type="ARBA" id="ARBA00023002"/>
    </source>
</evidence>
<comment type="pathway">
    <text evidence="1 8">Cofactor biosynthesis; tetrahydrofolate biosynthesis; 5,6,7,8-tetrahydrofolate from 7,8-dihydrofolate: step 1/1.</text>
</comment>
<dbReference type="CDD" id="cd00209">
    <property type="entry name" value="DHFR"/>
    <property type="match status" value="1"/>
</dbReference>
<comment type="catalytic activity">
    <reaction evidence="8">
        <text>(6S)-5,6,7,8-tetrahydrofolate + NADP(+) = 7,8-dihydrofolate + NADPH + H(+)</text>
        <dbReference type="Rhea" id="RHEA:15009"/>
        <dbReference type="ChEBI" id="CHEBI:15378"/>
        <dbReference type="ChEBI" id="CHEBI:57451"/>
        <dbReference type="ChEBI" id="CHEBI:57453"/>
        <dbReference type="ChEBI" id="CHEBI:57783"/>
        <dbReference type="ChEBI" id="CHEBI:58349"/>
        <dbReference type="EC" id="1.5.1.3"/>
    </reaction>
</comment>
<comment type="similarity">
    <text evidence="2 8">Belongs to the dihydrofolate reductase family.</text>
</comment>
<dbReference type="Proteomes" id="UP000607559">
    <property type="component" value="Unassembled WGS sequence"/>
</dbReference>
<evidence type="ECO:0000313" key="11">
    <source>
        <dbReference type="Proteomes" id="UP000607559"/>
    </source>
</evidence>
<organism evidence="10 11">
    <name type="scientific">Puia dinghuensis</name>
    <dbReference type="NCBI Taxonomy" id="1792502"/>
    <lineage>
        <taxon>Bacteria</taxon>
        <taxon>Pseudomonadati</taxon>
        <taxon>Bacteroidota</taxon>
        <taxon>Chitinophagia</taxon>
        <taxon>Chitinophagales</taxon>
        <taxon>Chitinophagaceae</taxon>
        <taxon>Puia</taxon>
    </lineage>
</organism>
<feature type="domain" description="DHFR" evidence="9">
    <location>
        <begin position="2"/>
        <end position="165"/>
    </location>
</feature>
<dbReference type="GO" id="GO:0070401">
    <property type="term" value="F:NADP+ binding"/>
    <property type="evidence" value="ECO:0007669"/>
    <property type="project" value="UniProtKB-ARBA"/>
</dbReference>
<reference evidence="10" key="2">
    <citation type="submission" date="2020-09" db="EMBL/GenBank/DDBJ databases">
        <authorList>
            <person name="Sun Q."/>
            <person name="Zhou Y."/>
        </authorList>
    </citation>
    <scope>NUCLEOTIDE SEQUENCE</scope>
    <source>
        <strain evidence="10">CGMCC 1.15448</strain>
    </source>
</reference>
<accession>A0A8J2UIC6</accession>
<dbReference type="FunFam" id="3.40.430.10:FF:000001">
    <property type="entry name" value="Dihydrofolate reductase"/>
    <property type="match status" value="1"/>
</dbReference>
<dbReference type="PROSITE" id="PS51330">
    <property type="entry name" value="DHFR_2"/>
    <property type="match status" value="1"/>
</dbReference>
<name>A0A8J2UIC6_9BACT</name>
<protein>
    <recommendedName>
        <fullName evidence="3 8">Dihydrofolate reductase</fullName>
        <ecNumber evidence="3 8">1.5.1.3</ecNumber>
    </recommendedName>
</protein>
<sequence>MIISLIVAASTNNAIGKDNQLLWRLPNDTKFFKNTTWGMPVIMGRKTYDAFNGEPLPGRFNFVITHNPQWRPGHDKVKVTSSLSEALQLARETDSKEIFVIGGGQIYAEAMDIADKIYMTRVHAVLEGDAYFPPIDEKVWQLTDDRDFPADDKHAYAYSFQVWLRKK</sequence>
<dbReference type="GO" id="GO:0046654">
    <property type="term" value="P:tetrahydrofolate biosynthetic process"/>
    <property type="evidence" value="ECO:0007669"/>
    <property type="project" value="UniProtKB-UniPathway"/>
</dbReference>
<evidence type="ECO:0000256" key="5">
    <source>
        <dbReference type="ARBA" id="ARBA00022857"/>
    </source>
</evidence>
<dbReference type="GO" id="GO:0006730">
    <property type="term" value="P:one-carbon metabolic process"/>
    <property type="evidence" value="ECO:0007669"/>
    <property type="project" value="UniProtKB-KW"/>
</dbReference>
<dbReference type="SUPFAM" id="SSF53597">
    <property type="entry name" value="Dihydrofolate reductase-like"/>
    <property type="match status" value="1"/>
</dbReference>
<evidence type="ECO:0000259" key="9">
    <source>
        <dbReference type="PROSITE" id="PS51330"/>
    </source>
</evidence>
<dbReference type="PANTHER" id="PTHR48069">
    <property type="entry name" value="DIHYDROFOLATE REDUCTASE"/>
    <property type="match status" value="1"/>
</dbReference>
<dbReference type="PANTHER" id="PTHR48069:SF3">
    <property type="entry name" value="DIHYDROFOLATE REDUCTASE"/>
    <property type="match status" value="1"/>
</dbReference>